<feature type="compositionally biased region" description="Basic and acidic residues" evidence="1">
    <location>
        <begin position="1"/>
        <end position="20"/>
    </location>
</feature>
<comment type="caution">
    <text evidence="2">The sequence shown here is derived from an EMBL/GenBank/DDBJ whole genome shotgun (WGS) entry which is preliminary data.</text>
</comment>
<organism evidence="2 3">
    <name type="scientific">Deinococcus soli</name>
    <name type="common">ex Cha et al. 2016</name>
    <dbReference type="NCBI Taxonomy" id="1309411"/>
    <lineage>
        <taxon>Bacteria</taxon>
        <taxon>Thermotogati</taxon>
        <taxon>Deinococcota</taxon>
        <taxon>Deinococci</taxon>
        <taxon>Deinococcales</taxon>
        <taxon>Deinococcaceae</taxon>
        <taxon>Deinococcus</taxon>
    </lineage>
</organism>
<accession>A0AAE3XGV7</accession>
<name>A0AAE3XGV7_9DEIO</name>
<proteinExistence type="predicted"/>
<dbReference type="EMBL" id="JAVDQK010000024">
    <property type="protein sequence ID" value="MDR6221141.1"/>
    <property type="molecule type" value="Genomic_DNA"/>
</dbReference>
<dbReference type="RefSeq" id="WP_309858686.1">
    <property type="nucleotide sequence ID" value="NZ_JAVDQJ010000022.1"/>
</dbReference>
<evidence type="ECO:0000313" key="2">
    <source>
        <dbReference type="EMBL" id="MDR6221141.1"/>
    </source>
</evidence>
<gene>
    <name evidence="2" type="ORF">J2Y00_004773</name>
</gene>
<feature type="region of interest" description="Disordered" evidence="1">
    <location>
        <begin position="1"/>
        <end position="33"/>
    </location>
</feature>
<dbReference type="Proteomes" id="UP001185331">
    <property type="component" value="Unassembled WGS sequence"/>
</dbReference>
<evidence type="ECO:0000256" key="1">
    <source>
        <dbReference type="SAM" id="MobiDB-lite"/>
    </source>
</evidence>
<evidence type="ECO:0000313" key="3">
    <source>
        <dbReference type="Proteomes" id="UP001185331"/>
    </source>
</evidence>
<protein>
    <submittedName>
        <fullName evidence="2">Uncharacterized protein</fullName>
    </submittedName>
</protein>
<reference evidence="2" key="1">
    <citation type="submission" date="2023-07" db="EMBL/GenBank/DDBJ databases">
        <title>Sorghum-associated microbial communities from plants grown in Nebraska, USA.</title>
        <authorList>
            <person name="Schachtman D."/>
        </authorList>
    </citation>
    <scope>NUCLEOTIDE SEQUENCE</scope>
    <source>
        <strain evidence="2">BE330</strain>
    </source>
</reference>
<dbReference type="AlphaFoldDB" id="A0AAE3XGV7"/>
<sequence length="238" mass="27699">MSADHHEIREQTVSPKDDALPHLSGQRPHSTHKRRLWSREDVLDWMVRYIRRHANLPSRSEYLETQDDGPDESTIRLRLGTWKDAWRTALQVILDESTVPQEDGHGPRAMVAEPETEVTQDLRVAVLEGLRGGLRPFELARDLRVPRALIISIRDELRLSLPEPDLGRARRTKKPPNRRALERHWTQATWPASTMQLTRLVYGPNPTAKERARMRVRLSTLVRMGRLKRTGRDRYELP</sequence>